<name>A0A9W8MRE3_9AGAR</name>
<protein>
    <submittedName>
        <fullName evidence="1">Uncharacterized protein</fullName>
    </submittedName>
</protein>
<gene>
    <name evidence="1" type="ORF">NLJ89_g7809</name>
</gene>
<evidence type="ECO:0000313" key="1">
    <source>
        <dbReference type="EMBL" id="KAJ3504683.1"/>
    </source>
</evidence>
<dbReference type="OrthoDB" id="2745718at2759"/>
<dbReference type="Proteomes" id="UP001148786">
    <property type="component" value="Unassembled WGS sequence"/>
</dbReference>
<dbReference type="EMBL" id="JANKHO010000976">
    <property type="protein sequence ID" value="KAJ3504683.1"/>
    <property type="molecule type" value="Genomic_DNA"/>
</dbReference>
<reference evidence="1" key="1">
    <citation type="submission" date="2022-07" db="EMBL/GenBank/DDBJ databases">
        <title>Genome Sequence of Agrocybe chaxingu.</title>
        <authorList>
            <person name="Buettner E."/>
        </authorList>
    </citation>
    <scope>NUCLEOTIDE SEQUENCE</scope>
    <source>
        <strain evidence="1">MP-N11</strain>
    </source>
</reference>
<organism evidence="1 2">
    <name type="scientific">Agrocybe chaxingu</name>
    <dbReference type="NCBI Taxonomy" id="84603"/>
    <lineage>
        <taxon>Eukaryota</taxon>
        <taxon>Fungi</taxon>
        <taxon>Dikarya</taxon>
        <taxon>Basidiomycota</taxon>
        <taxon>Agaricomycotina</taxon>
        <taxon>Agaricomycetes</taxon>
        <taxon>Agaricomycetidae</taxon>
        <taxon>Agaricales</taxon>
        <taxon>Agaricineae</taxon>
        <taxon>Strophariaceae</taxon>
        <taxon>Agrocybe</taxon>
    </lineage>
</organism>
<sequence length="452" mass="51211">MLYQVFQSDTIKYIYELDVSSMQDAGSGKPTAELLAALQAREKAWTDLNWKRVEIMKTNQNVLAYDCVAGAFAQTDGHEFSVYWLASGAKKENNIAAPLGFRLRDFMMDVGEDLVVFLNLPGGTGRGCLDCRTISTNQPHPACSSAGPLSFELCPDGGTSLLAEEFEVVEDVLFLTTEDLCGSRVVIWNWKMGLLIHDFRDQLPPLIHELDVVRRDVFILTSRVDSGKIFIYQITPTMVCIPVLIATLSLPKTNGQEINYFHAESGRHQHRPAPGALFLPSPTCRMHVFSLEYSLGSDGLLFVRSSTFLRYVHCRNEGLEVPWSEWGEHESRFMEKMSRQDWRRYAHGNRVVCIPEGRESTWIEVFNFSPSASLMDHSVSGLHARQEYFGHDNPTIIEKGEIFEEDVITRLPYHVASRNVSEKDLFSCMIDQNHLVGLEFVYNALEVTVYSF</sequence>
<keyword evidence="2" id="KW-1185">Reference proteome</keyword>
<accession>A0A9W8MRE3</accession>
<comment type="caution">
    <text evidence="1">The sequence shown here is derived from an EMBL/GenBank/DDBJ whole genome shotgun (WGS) entry which is preliminary data.</text>
</comment>
<evidence type="ECO:0000313" key="2">
    <source>
        <dbReference type="Proteomes" id="UP001148786"/>
    </source>
</evidence>
<proteinExistence type="predicted"/>
<dbReference type="AlphaFoldDB" id="A0A9W8MRE3"/>